<evidence type="ECO:0000256" key="8">
    <source>
        <dbReference type="SAM" id="MobiDB-lite"/>
    </source>
</evidence>
<dbReference type="AlphaFoldDB" id="A0A8J5WY69"/>
<evidence type="ECO:0000256" key="7">
    <source>
        <dbReference type="PROSITE-ProRule" id="PRU00042"/>
    </source>
</evidence>
<dbReference type="PROSITE" id="PS00028">
    <property type="entry name" value="ZINC_FINGER_C2H2_1"/>
    <property type="match status" value="2"/>
</dbReference>
<reference evidence="10" key="2">
    <citation type="submission" date="2021-02" db="EMBL/GenBank/DDBJ databases">
        <authorList>
            <person name="Kimball J.A."/>
            <person name="Haas M.W."/>
            <person name="Macchietto M."/>
            <person name="Kono T."/>
            <person name="Duquette J."/>
            <person name="Shao M."/>
        </authorList>
    </citation>
    <scope>NUCLEOTIDE SEQUENCE</scope>
    <source>
        <tissue evidence="10">Fresh leaf tissue</tissue>
    </source>
</reference>
<feature type="region of interest" description="Disordered" evidence="8">
    <location>
        <begin position="177"/>
        <end position="201"/>
    </location>
</feature>
<feature type="domain" description="C2H2-type" evidence="9">
    <location>
        <begin position="156"/>
        <end position="183"/>
    </location>
</feature>
<reference evidence="10" key="1">
    <citation type="journal article" date="2021" name="bioRxiv">
        <title>Whole Genome Assembly and Annotation of Northern Wild Rice, Zizania palustris L., Supports a Whole Genome Duplication in the Zizania Genus.</title>
        <authorList>
            <person name="Haas M."/>
            <person name="Kono T."/>
            <person name="Macchietto M."/>
            <person name="Millas R."/>
            <person name="McGilp L."/>
            <person name="Shao M."/>
            <person name="Duquette J."/>
            <person name="Hirsch C.N."/>
            <person name="Kimball J."/>
        </authorList>
    </citation>
    <scope>NUCLEOTIDE SEQUENCE</scope>
    <source>
        <tissue evidence="10">Fresh leaf tissue</tissue>
    </source>
</reference>
<evidence type="ECO:0000256" key="5">
    <source>
        <dbReference type="ARBA" id="ARBA00023015"/>
    </source>
</evidence>
<evidence type="ECO:0000256" key="2">
    <source>
        <dbReference type="ARBA" id="ARBA00022737"/>
    </source>
</evidence>
<dbReference type="GO" id="GO:0005634">
    <property type="term" value="C:nucleus"/>
    <property type="evidence" value="ECO:0007669"/>
    <property type="project" value="TreeGrafter"/>
</dbReference>
<evidence type="ECO:0000256" key="6">
    <source>
        <dbReference type="ARBA" id="ARBA00023163"/>
    </source>
</evidence>
<dbReference type="EMBL" id="JAAALK010000079">
    <property type="protein sequence ID" value="KAG8099488.1"/>
    <property type="molecule type" value="Genomic_DNA"/>
</dbReference>
<keyword evidence="2" id="KW-0677">Repeat</keyword>
<dbReference type="InterPro" id="IPR013087">
    <property type="entry name" value="Znf_C2H2_type"/>
</dbReference>
<dbReference type="PANTHER" id="PTHR45988">
    <property type="entry name" value="C2H2 TYPE ZINC FINGER TRANSCRIPTION FACTOR FAMILY-RELATED"/>
    <property type="match status" value="1"/>
</dbReference>
<dbReference type="Pfam" id="PF13912">
    <property type="entry name" value="zf-C2H2_6"/>
    <property type="match status" value="2"/>
</dbReference>
<accession>A0A8J5WY69</accession>
<feature type="domain" description="C2H2-type" evidence="9">
    <location>
        <begin position="92"/>
        <end position="119"/>
    </location>
</feature>
<keyword evidence="5" id="KW-0805">Transcription regulation</keyword>
<keyword evidence="11" id="KW-1185">Reference proteome</keyword>
<keyword evidence="1" id="KW-0479">Metal-binding</keyword>
<dbReference type="Proteomes" id="UP000729402">
    <property type="component" value="Unassembled WGS sequence"/>
</dbReference>
<dbReference type="PANTHER" id="PTHR45988:SF32">
    <property type="entry name" value="OS07G0588600 PROTEIN"/>
    <property type="match status" value="1"/>
</dbReference>
<evidence type="ECO:0000313" key="11">
    <source>
        <dbReference type="Proteomes" id="UP000729402"/>
    </source>
</evidence>
<evidence type="ECO:0000256" key="3">
    <source>
        <dbReference type="ARBA" id="ARBA00022771"/>
    </source>
</evidence>
<gene>
    <name evidence="10" type="ORF">GUJ93_ZPchr0013g36866</name>
</gene>
<evidence type="ECO:0000259" key="9">
    <source>
        <dbReference type="PROSITE" id="PS50157"/>
    </source>
</evidence>
<dbReference type="OrthoDB" id="1911220at2759"/>
<evidence type="ECO:0000256" key="1">
    <source>
        <dbReference type="ARBA" id="ARBA00022723"/>
    </source>
</evidence>
<evidence type="ECO:0000313" key="10">
    <source>
        <dbReference type="EMBL" id="KAG8099488.1"/>
    </source>
</evidence>
<sequence>MANDGKKVVVVVPPGPMDSFCGWRRGGGGGEGVGVGEVFSVEDYQAARSLLMLARGVRDEAADEDGYGCLGGVKGVGGGVEPALGQHRLRHYECSVCGKVYWSYQALGGHKTCHRKTPRLPAPAPHHAADPVAVAPPLPPLLRPSSFGGIREAKVHRCSVCFCTFSSGQALGGHKRLHYNQRGGAGGGDAKKPKPAATTPRTVKDFDLNLPATGTAAQDVNEIPPPPAAKKARTLLLMI</sequence>
<evidence type="ECO:0000256" key="4">
    <source>
        <dbReference type="ARBA" id="ARBA00022833"/>
    </source>
</evidence>
<dbReference type="PROSITE" id="PS50157">
    <property type="entry name" value="ZINC_FINGER_C2H2_2"/>
    <property type="match status" value="2"/>
</dbReference>
<proteinExistence type="predicted"/>
<dbReference type="GO" id="GO:0000976">
    <property type="term" value="F:transcription cis-regulatory region binding"/>
    <property type="evidence" value="ECO:0007669"/>
    <property type="project" value="TreeGrafter"/>
</dbReference>
<dbReference type="InterPro" id="IPR044653">
    <property type="entry name" value="AZF1/2/3-like"/>
</dbReference>
<protein>
    <recommendedName>
        <fullName evidence="9">C2H2-type domain-containing protein</fullName>
    </recommendedName>
</protein>
<comment type="caution">
    <text evidence="10">The sequence shown here is derived from an EMBL/GenBank/DDBJ whole genome shotgun (WGS) entry which is preliminary data.</text>
</comment>
<keyword evidence="6" id="KW-0804">Transcription</keyword>
<dbReference type="GO" id="GO:0008270">
    <property type="term" value="F:zinc ion binding"/>
    <property type="evidence" value="ECO:0007669"/>
    <property type="project" value="UniProtKB-KW"/>
</dbReference>
<keyword evidence="4" id="KW-0862">Zinc</keyword>
<dbReference type="SMART" id="SM00355">
    <property type="entry name" value="ZnF_C2H2"/>
    <property type="match status" value="2"/>
</dbReference>
<name>A0A8J5WY69_ZIZPA</name>
<organism evidence="10 11">
    <name type="scientific">Zizania palustris</name>
    <name type="common">Northern wild rice</name>
    <dbReference type="NCBI Taxonomy" id="103762"/>
    <lineage>
        <taxon>Eukaryota</taxon>
        <taxon>Viridiplantae</taxon>
        <taxon>Streptophyta</taxon>
        <taxon>Embryophyta</taxon>
        <taxon>Tracheophyta</taxon>
        <taxon>Spermatophyta</taxon>
        <taxon>Magnoliopsida</taxon>
        <taxon>Liliopsida</taxon>
        <taxon>Poales</taxon>
        <taxon>Poaceae</taxon>
        <taxon>BOP clade</taxon>
        <taxon>Oryzoideae</taxon>
        <taxon>Oryzeae</taxon>
        <taxon>Zizaniinae</taxon>
        <taxon>Zizania</taxon>
    </lineage>
</organism>
<keyword evidence="3 7" id="KW-0863">Zinc-finger</keyword>
<dbReference type="GO" id="GO:0003700">
    <property type="term" value="F:DNA-binding transcription factor activity"/>
    <property type="evidence" value="ECO:0007669"/>
    <property type="project" value="InterPro"/>
</dbReference>